<dbReference type="AlphaFoldDB" id="A0A5N5QW87"/>
<evidence type="ECO:0008006" key="4">
    <source>
        <dbReference type="Google" id="ProtNLM"/>
    </source>
</evidence>
<accession>A0A5N5QW87</accession>
<gene>
    <name evidence="2" type="ORF">CTheo_529</name>
</gene>
<reference evidence="2 3" key="1">
    <citation type="journal article" date="2019" name="Fungal Biol. Biotechnol.">
        <title>Draft genome sequence of fastidious pathogen Ceratobasidium theobromae, which causes vascular-streak dieback in Theobroma cacao.</title>
        <authorList>
            <person name="Ali S.S."/>
            <person name="Asman A."/>
            <person name="Shao J."/>
            <person name="Firmansyah A.P."/>
            <person name="Susilo A.W."/>
            <person name="Rosmana A."/>
            <person name="McMahon P."/>
            <person name="Junaid M."/>
            <person name="Guest D."/>
            <person name="Kheng T.Y."/>
            <person name="Meinhardt L.W."/>
            <person name="Bailey B.A."/>
        </authorList>
    </citation>
    <scope>NUCLEOTIDE SEQUENCE [LARGE SCALE GENOMIC DNA]</scope>
    <source>
        <strain evidence="2 3">CT2</strain>
    </source>
</reference>
<dbReference type="EMBL" id="SSOP01000004">
    <property type="protein sequence ID" value="KAB5596012.1"/>
    <property type="molecule type" value="Genomic_DNA"/>
</dbReference>
<evidence type="ECO:0000313" key="3">
    <source>
        <dbReference type="Proteomes" id="UP000383932"/>
    </source>
</evidence>
<feature type="transmembrane region" description="Helical" evidence="1">
    <location>
        <begin position="79"/>
        <end position="102"/>
    </location>
</feature>
<sequence>MLDQTWQVVGSGKVPPSDVEAYGVPCSASPLYHLPTPPPGAPTIAWPGNMAANETGHNPSQPLKVARDMHTITTKGFRTLGLASTFIAGVEAQFFSVVAVTGPQDDVLMQASNGFLLVGILLSAFGAVASFLASRWFEYVQSALNVASD</sequence>
<comment type="caution">
    <text evidence="2">The sequence shown here is derived from an EMBL/GenBank/DDBJ whole genome shotgun (WGS) entry which is preliminary data.</text>
</comment>
<dbReference type="Proteomes" id="UP000383932">
    <property type="component" value="Unassembled WGS sequence"/>
</dbReference>
<evidence type="ECO:0000313" key="2">
    <source>
        <dbReference type="EMBL" id="KAB5596012.1"/>
    </source>
</evidence>
<keyword evidence="1" id="KW-1133">Transmembrane helix</keyword>
<evidence type="ECO:0000256" key="1">
    <source>
        <dbReference type="SAM" id="Phobius"/>
    </source>
</evidence>
<keyword evidence="3" id="KW-1185">Reference proteome</keyword>
<dbReference type="OrthoDB" id="3152367at2759"/>
<proteinExistence type="predicted"/>
<feature type="transmembrane region" description="Helical" evidence="1">
    <location>
        <begin position="114"/>
        <end position="133"/>
    </location>
</feature>
<keyword evidence="1" id="KW-0812">Transmembrane</keyword>
<organism evidence="2 3">
    <name type="scientific">Ceratobasidium theobromae</name>
    <dbReference type="NCBI Taxonomy" id="1582974"/>
    <lineage>
        <taxon>Eukaryota</taxon>
        <taxon>Fungi</taxon>
        <taxon>Dikarya</taxon>
        <taxon>Basidiomycota</taxon>
        <taxon>Agaricomycotina</taxon>
        <taxon>Agaricomycetes</taxon>
        <taxon>Cantharellales</taxon>
        <taxon>Ceratobasidiaceae</taxon>
        <taxon>Ceratobasidium</taxon>
    </lineage>
</organism>
<keyword evidence="1" id="KW-0472">Membrane</keyword>
<name>A0A5N5QW87_9AGAM</name>
<protein>
    <recommendedName>
        <fullName evidence="4">Transmembrane protein</fullName>
    </recommendedName>
</protein>